<keyword evidence="8" id="KW-0902">Two-component regulatory system</keyword>
<name>A0A8J8FCF8_9BACT</name>
<dbReference type="GO" id="GO:0046983">
    <property type="term" value="F:protein dimerization activity"/>
    <property type="evidence" value="ECO:0007669"/>
    <property type="project" value="InterPro"/>
</dbReference>
<dbReference type="EC" id="2.7.13.3" evidence="2"/>
<dbReference type="InterPro" id="IPR019734">
    <property type="entry name" value="TPR_rpt"/>
</dbReference>
<evidence type="ECO:0000256" key="5">
    <source>
        <dbReference type="ARBA" id="ARBA00022741"/>
    </source>
</evidence>
<dbReference type="Pfam" id="PF02518">
    <property type="entry name" value="HATPase_c"/>
    <property type="match status" value="1"/>
</dbReference>
<dbReference type="Gene3D" id="3.30.565.10">
    <property type="entry name" value="Histidine kinase-like ATPase, C-terminal domain"/>
    <property type="match status" value="1"/>
</dbReference>
<dbReference type="AlphaFoldDB" id="A0A8J8FCF8"/>
<keyword evidence="7" id="KW-0067">ATP-binding</keyword>
<dbReference type="EMBL" id="WHPF01000005">
    <property type="protein sequence ID" value="NNV55485.1"/>
    <property type="molecule type" value="Genomic_DNA"/>
</dbReference>
<dbReference type="CDD" id="cd16917">
    <property type="entry name" value="HATPase_UhpB-NarQ-NarX-like"/>
    <property type="match status" value="1"/>
</dbReference>
<dbReference type="RefSeq" id="WP_171607409.1">
    <property type="nucleotide sequence ID" value="NZ_WHPF01000005.1"/>
</dbReference>
<dbReference type="PANTHER" id="PTHR24421">
    <property type="entry name" value="NITRATE/NITRITE SENSOR PROTEIN NARX-RELATED"/>
    <property type="match status" value="1"/>
</dbReference>
<evidence type="ECO:0000256" key="1">
    <source>
        <dbReference type="ARBA" id="ARBA00000085"/>
    </source>
</evidence>
<keyword evidence="10" id="KW-1133">Transmembrane helix</keyword>
<dbReference type="Pfam" id="PF13181">
    <property type="entry name" value="TPR_8"/>
    <property type="match status" value="1"/>
</dbReference>
<dbReference type="InterPro" id="IPR005467">
    <property type="entry name" value="His_kinase_dom"/>
</dbReference>
<organism evidence="12 13">
    <name type="scientific">Limnovirga soli</name>
    <dbReference type="NCBI Taxonomy" id="2656915"/>
    <lineage>
        <taxon>Bacteria</taxon>
        <taxon>Pseudomonadati</taxon>
        <taxon>Bacteroidota</taxon>
        <taxon>Chitinophagia</taxon>
        <taxon>Chitinophagales</taxon>
        <taxon>Chitinophagaceae</taxon>
        <taxon>Limnovirga</taxon>
    </lineage>
</organism>
<dbReference type="InterPro" id="IPR050482">
    <property type="entry name" value="Sensor_HK_TwoCompSys"/>
</dbReference>
<evidence type="ECO:0000256" key="10">
    <source>
        <dbReference type="SAM" id="Phobius"/>
    </source>
</evidence>
<evidence type="ECO:0000313" key="13">
    <source>
        <dbReference type="Proteomes" id="UP000598971"/>
    </source>
</evidence>
<dbReference type="InterPro" id="IPR011990">
    <property type="entry name" value="TPR-like_helical_dom_sf"/>
</dbReference>
<comment type="caution">
    <text evidence="12">The sequence shown here is derived from an EMBL/GenBank/DDBJ whole genome shotgun (WGS) entry which is preliminary data.</text>
</comment>
<evidence type="ECO:0000259" key="11">
    <source>
        <dbReference type="PROSITE" id="PS50109"/>
    </source>
</evidence>
<dbReference type="InterPro" id="IPR011712">
    <property type="entry name" value="Sig_transdc_His_kin_sub3_dim/P"/>
</dbReference>
<dbReference type="PANTHER" id="PTHR24421:SF10">
    <property type="entry name" value="NITRATE_NITRITE SENSOR PROTEIN NARQ"/>
    <property type="match status" value="1"/>
</dbReference>
<dbReference type="GO" id="GO:0000155">
    <property type="term" value="F:phosphorelay sensor kinase activity"/>
    <property type="evidence" value="ECO:0007669"/>
    <property type="project" value="InterPro"/>
</dbReference>
<keyword evidence="13" id="KW-1185">Reference proteome</keyword>
<dbReference type="Pfam" id="PF07730">
    <property type="entry name" value="HisKA_3"/>
    <property type="match status" value="1"/>
</dbReference>
<evidence type="ECO:0000256" key="7">
    <source>
        <dbReference type="ARBA" id="ARBA00022840"/>
    </source>
</evidence>
<dbReference type="InterPro" id="IPR003594">
    <property type="entry name" value="HATPase_dom"/>
</dbReference>
<protein>
    <recommendedName>
        <fullName evidence="2">histidine kinase</fullName>
        <ecNumber evidence="2">2.7.13.3</ecNumber>
    </recommendedName>
</protein>
<dbReference type="GO" id="GO:0016020">
    <property type="term" value="C:membrane"/>
    <property type="evidence" value="ECO:0007669"/>
    <property type="project" value="InterPro"/>
</dbReference>
<evidence type="ECO:0000256" key="3">
    <source>
        <dbReference type="ARBA" id="ARBA00022553"/>
    </source>
</evidence>
<evidence type="ECO:0000256" key="2">
    <source>
        <dbReference type="ARBA" id="ARBA00012438"/>
    </source>
</evidence>
<evidence type="ECO:0000256" key="8">
    <source>
        <dbReference type="ARBA" id="ARBA00023012"/>
    </source>
</evidence>
<dbReference type="SUPFAM" id="SSF48452">
    <property type="entry name" value="TPR-like"/>
    <property type="match status" value="3"/>
</dbReference>
<dbReference type="Proteomes" id="UP000598971">
    <property type="component" value="Unassembled WGS sequence"/>
</dbReference>
<dbReference type="SUPFAM" id="SSF55874">
    <property type="entry name" value="ATPase domain of HSP90 chaperone/DNA topoisomerase II/histidine kinase"/>
    <property type="match status" value="1"/>
</dbReference>
<keyword evidence="9" id="KW-0802">TPR repeat</keyword>
<dbReference type="GO" id="GO:0005524">
    <property type="term" value="F:ATP binding"/>
    <property type="evidence" value="ECO:0007669"/>
    <property type="project" value="UniProtKB-KW"/>
</dbReference>
<keyword evidence="6" id="KW-0418">Kinase</keyword>
<keyword evidence="5" id="KW-0547">Nucleotide-binding</keyword>
<gene>
    <name evidence="12" type="ORF">GD597_08455</name>
</gene>
<evidence type="ECO:0000256" key="6">
    <source>
        <dbReference type="ARBA" id="ARBA00022777"/>
    </source>
</evidence>
<accession>A0A8J8FCF8</accession>
<feature type="repeat" description="TPR" evidence="9">
    <location>
        <begin position="292"/>
        <end position="325"/>
    </location>
</feature>
<dbReference type="Gene3D" id="1.20.5.1930">
    <property type="match status" value="1"/>
</dbReference>
<comment type="catalytic activity">
    <reaction evidence="1">
        <text>ATP + protein L-histidine = ADP + protein N-phospho-L-histidine.</text>
        <dbReference type="EC" id="2.7.13.3"/>
    </reaction>
</comment>
<keyword evidence="4" id="KW-0808">Transferase</keyword>
<reference evidence="12" key="1">
    <citation type="submission" date="2019-10" db="EMBL/GenBank/DDBJ databases">
        <title>Draft genome sequence of Panacibacter sp. KCS-6.</title>
        <authorList>
            <person name="Yim K.J."/>
        </authorList>
    </citation>
    <scope>NUCLEOTIDE SEQUENCE</scope>
    <source>
        <strain evidence="12">KCS-6</strain>
    </source>
</reference>
<evidence type="ECO:0000313" key="12">
    <source>
        <dbReference type="EMBL" id="NNV55485.1"/>
    </source>
</evidence>
<dbReference type="PROSITE" id="PS50005">
    <property type="entry name" value="TPR"/>
    <property type="match status" value="1"/>
</dbReference>
<feature type="domain" description="Histidine kinase" evidence="11">
    <location>
        <begin position="591"/>
        <end position="780"/>
    </location>
</feature>
<proteinExistence type="predicted"/>
<dbReference type="InterPro" id="IPR036890">
    <property type="entry name" value="HATPase_C_sf"/>
</dbReference>
<keyword evidence="10" id="KW-0472">Membrane</keyword>
<evidence type="ECO:0000256" key="4">
    <source>
        <dbReference type="ARBA" id="ARBA00022679"/>
    </source>
</evidence>
<sequence length="780" mass="87699">MKHFMFAKCIIVFATVSSFLFTLPANGQKARYDSLQIALNNHPKEDAKRLNLLNELSETCKLTLLSKFDSGIICANKAIVLSKKLSDNKALAKAYCCKAEIFTRKGRYIEADSLIKSAITLNSEQKNSNGIGDCSMVSSLLHGVQGDFTACKVDAVKALKIYNSTKYKFGIANATMFIGYIYKYTGVNDTAFIYFRKADSIFLSIGNEYKPAFVYVDIAHMYVNDGQTKEAMSYLLLAQKYYEKDKNLPGLAMVYSQMANVYNNLQDDKMEMECILKGLRISEQMNNLQGQADCLQRVGSKLSHMNEYTSALQYFQKALVLAKAVNESEKGVNGLEIVITSYTGIGSIALENKEPKKALVYFDSALTAAKKLKFDYRLASVYDHLGDACRDDGNYVQSFYNYRQSISYSEKIKSSTYLSGTLESLGKLILITPDSELKKSGIEPATKFQTAEAYLLRALEITKNDGSLLLNQRLALHELSKLYEQKIDYRTSLAYLKEYIEIQDTLINAEKAKGITSQQIQFETEKKEQEIISLNKDKVLQEQQLENQKIIRNASVGGIILLLILIAVIINRYKLKRSIAMERMQQRISSDLHDDIGASLTSINILSQLSQQQKIDAATRNEYLQKMNEQTTEVTNALRDIVWSINPKNNKLDIILGRMKRYAAELLETKNIDYSFEANIKPGDEITDADIRQNIYLIFKESVNNLAKYSGATKAIIKFNKEANQIQLDVKDNGNGFDAAHITKGNGIENMQRRAKMINAKFILQSAPGSGTNISVTIPL</sequence>
<dbReference type="SMART" id="SM00028">
    <property type="entry name" value="TPR"/>
    <property type="match status" value="6"/>
</dbReference>
<evidence type="ECO:0000256" key="9">
    <source>
        <dbReference type="PROSITE-ProRule" id="PRU00339"/>
    </source>
</evidence>
<keyword evidence="10" id="KW-0812">Transmembrane</keyword>
<keyword evidence="3" id="KW-0597">Phosphoprotein</keyword>
<dbReference type="Gene3D" id="1.25.40.10">
    <property type="entry name" value="Tetratricopeptide repeat domain"/>
    <property type="match status" value="2"/>
</dbReference>
<feature type="transmembrane region" description="Helical" evidence="10">
    <location>
        <begin position="554"/>
        <end position="573"/>
    </location>
</feature>
<dbReference type="PROSITE" id="PS50109">
    <property type="entry name" value="HIS_KIN"/>
    <property type="match status" value="1"/>
</dbReference>